<feature type="region of interest" description="Disordered" evidence="1">
    <location>
        <begin position="35"/>
        <end position="57"/>
    </location>
</feature>
<evidence type="ECO:0000313" key="4">
    <source>
        <dbReference type="Proteomes" id="UP001373714"/>
    </source>
</evidence>
<protein>
    <submittedName>
        <fullName evidence="3">Uncharacterized protein</fullName>
    </submittedName>
</protein>
<evidence type="ECO:0000256" key="1">
    <source>
        <dbReference type="SAM" id="MobiDB-lite"/>
    </source>
</evidence>
<evidence type="ECO:0000256" key="2">
    <source>
        <dbReference type="SAM" id="SignalP"/>
    </source>
</evidence>
<feature type="signal peptide" evidence="2">
    <location>
        <begin position="1"/>
        <end position="17"/>
    </location>
</feature>
<comment type="caution">
    <text evidence="3">The sequence shown here is derived from an EMBL/GenBank/DDBJ whole genome shotgun (WGS) entry which is preliminary data.</text>
</comment>
<proteinExistence type="predicted"/>
<accession>A0AAV9U424</accession>
<keyword evidence="2" id="KW-0732">Signal</keyword>
<keyword evidence="4" id="KW-1185">Reference proteome</keyword>
<sequence length="380" mass="41085">MKTSSIIFAAFAATVMGAPAPAPRPQDIDLSSLSFSSDDLPTGPEFGANKESIPVSKPTTNDIVEDIKDDPASPTRKLRRGVNTLLKRVPGDCAPQSINNGPQFINLEPDDWQAAVELAYPATNPPTIGPYKKVFDGLRGSVNQIGYRGLTTLHAYDINACKTLCDKKAQCLGFNFYVERDPSLDPGDLCPNPSIITNYKCTLWSFPFLAGAADNIGETRKQFKVVIAASVGYVKPFVASNLANFTSFGQDLYGSINAPLLDGVNSYLGVKSYPSGDVNVDYFEPAVCAAACDAQTAYNSRHHASTPCQYKACNFFDAYVVLKDGKAQGLTCTLYTWTWDDSYAVNGGQTRSDGVYKVASSYTYTNSRLPAPPYINTCPV</sequence>
<dbReference type="EMBL" id="JAVHNS010000016">
    <property type="protein sequence ID" value="KAK6333711.1"/>
    <property type="molecule type" value="Genomic_DNA"/>
</dbReference>
<organism evidence="3 4">
    <name type="scientific">Orbilia blumenaviensis</name>
    <dbReference type="NCBI Taxonomy" id="1796055"/>
    <lineage>
        <taxon>Eukaryota</taxon>
        <taxon>Fungi</taxon>
        <taxon>Dikarya</taxon>
        <taxon>Ascomycota</taxon>
        <taxon>Pezizomycotina</taxon>
        <taxon>Orbiliomycetes</taxon>
        <taxon>Orbiliales</taxon>
        <taxon>Orbiliaceae</taxon>
        <taxon>Orbilia</taxon>
    </lineage>
</organism>
<dbReference type="PANTHER" id="PTHR36578:SF1">
    <property type="entry name" value="APPLE DOMAIN-CONTAINING PROTEIN"/>
    <property type="match status" value="1"/>
</dbReference>
<gene>
    <name evidence="3" type="ORF">TWF730_003894</name>
</gene>
<dbReference type="Proteomes" id="UP001373714">
    <property type="component" value="Unassembled WGS sequence"/>
</dbReference>
<evidence type="ECO:0000313" key="3">
    <source>
        <dbReference type="EMBL" id="KAK6333711.1"/>
    </source>
</evidence>
<dbReference type="AlphaFoldDB" id="A0AAV9U424"/>
<feature type="chain" id="PRO_5043451889" evidence="2">
    <location>
        <begin position="18"/>
        <end position="380"/>
    </location>
</feature>
<name>A0AAV9U424_9PEZI</name>
<dbReference type="PANTHER" id="PTHR36578">
    <property type="entry name" value="CHROMOSOME 15, WHOLE GENOME SHOTGUN SEQUENCE"/>
    <property type="match status" value="1"/>
</dbReference>
<reference evidence="3 4" key="1">
    <citation type="submission" date="2019-10" db="EMBL/GenBank/DDBJ databases">
        <authorList>
            <person name="Palmer J.M."/>
        </authorList>
    </citation>
    <scope>NUCLEOTIDE SEQUENCE [LARGE SCALE GENOMIC DNA]</scope>
    <source>
        <strain evidence="3 4">TWF730</strain>
    </source>
</reference>